<name>A0A1X2GDW6_9FUNG</name>
<gene>
    <name evidence="4" type="ORF">DM01DRAFT_1337116</name>
</gene>
<protein>
    <submittedName>
        <fullName evidence="4">Phosphatases II</fullName>
    </submittedName>
</protein>
<comment type="caution">
    <text evidence="4">The sequence shown here is derived from an EMBL/GenBank/DDBJ whole genome shotgun (WGS) entry which is preliminary data.</text>
</comment>
<dbReference type="InterPro" id="IPR029021">
    <property type="entry name" value="Prot-tyrosine_phosphatase-like"/>
</dbReference>
<keyword evidence="1" id="KW-0378">Hydrolase</keyword>
<dbReference type="AlphaFoldDB" id="A0A1X2GDW6"/>
<evidence type="ECO:0000313" key="5">
    <source>
        <dbReference type="Proteomes" id="UP000242146"/>
    </source>
</evidence>
<proteinExistence type="predicted"/>
<feature type="domain" description="Tyrosine specific protein phosphatases" evidence="3">
    <location>
        <begin position="203"/>
        <end position="261"/>
    </location>
</feature>
<dbReference type="SUPFAM" id="SSF52799">
    <property type="entry name" value="(Phosphotyrosine protein) phosphatases II"/>
    <property type="match status" value="1"/>
</dbReference>
<organism evidence="4 5">
    <name type="scientific">Hesseltinella vesiculosa</name>
    <dbReference type="NCBI Taxonomy" id="101127"/>
    <lineage>
        <taxon>Eukaryota</taxon>
        <taxon>Fungi</taxon>
        <taxon>Fungi incertae sedis</taxon>
        <taxon>Mucoromycota</taxon>
        <taxon>Mucoromycotina</taxon>
        <taxon>Mucoromycetes</taxon>
        <taxon>Mucorales</taxon>
        <taxon>Cunninghamellaceae</taxon>
        <taxon>Hesseltinella</taxon>
    </lineage>
</organism>
<evidence type="ECO:0000313" key="4">
    <source>
        <dbReference type="EMBL" id="ORX51608.1"/>
    </source>
</evidence>
<keyword evidence="5" id="KW-1185">Reference proteome</keyword>
<dbReference type="PROSITE" id="PS50056">
    <property type="entry name" value="TYR_PHOSPHATASE_2"/>
    <property type="match status" value="1"/>
</dbReference>
<dbReference type="GO" id="GO:0016791">
    <property type="term" value="F:phosphatase activity"/>
    <property type="evidence" value="ECO:0007669"/>
    <property type="project" value="UniProtKB-ARBA"/>
</dbReference>
<evidence type="ECO:0000256" key="2">
    <source>
        <dbReference type="SAM" id="MobiDB-lite"/>
    </source>
</evidence>
<dbReference type="InterPro" id="IPR050561">
    <property type="entry name" value="PTP"/>
</dbReference>
<dbReference type="STRING" id="101127.A0A1X2GDW6"/>
<dbReference type="SMART" id="SM00404">
    <property type="entry name" value="PTPc_motif"/>
    <property type="match status" value="1"/>
</dbReference>
<dbReference type="InterPro" id="IPR003595">
    <property type="entry name" value="Tyr_Pase_cat"/>
</dbReference>
<dbReference type="PANTHER" id="PTHR23339">
    <property type="entry name" value="TYROSINE SPECIFIC PROTEIN PHOSPHATASE AND DUAL SPECIFICITY PROTEIN PHOSPHATASE"/>
    <property type="match status" value="1"/>
</dbReference>
<evidence type="ECO:0000259" key="3">
    <source>
        <dbReference type="PROSITE" id="PS50056"/>
    </source>
</evidence>
<dbReference type="InterPro" id="IPR057023">
    <property type="entry name" value="PTP-SAK"/>
</dbReference>
<feature type="compositionally biased region" description="Low complexity" evidence="2">
    <location>
        <begin position="1"/>
        <end position="15"/>
    </location>
</feature>
<evidence type="ECO:0000256" key="1">
    <source>
        <dbReference type="ARBA" id="ARBA00022801"/>
    </source>
</evidence>
<dbReference type="EMBL" id="MCGT01000020">
    <property type="protein sequence ID" value="ORX51608.1"/>
    <property type="molecule type" value="Genomic_DNA"/>
</dbReference>
<accession>A0A1X2GDW6</accession>
<dbReference type="Pfam" id="PF22784">
    <property type="entry name" value="PTP-SAK"/>
    <property type="match status" value="1"/>
</dbReference>
<reference evidence="4 5" key="1">
    <citation type="submission" date="2016-07" db="EMBL/GenBank/DDBJ databases">
        <title>Pervasive Adenine N6-methylation of Active Genes in Fungi.</title>
        <authorList>
            <consortium name="DOE Joint Genome Institute"/>
            <person name="Mondo S.J."/>
            <person name="Dannebaum R.O."/>
            <person name="Kuo R.C."/>
            <person name="Labutti K."/>
            <person name="Haridas S."/>
            <person name="Kuo A."/>
            <person name="Salamov A."/>
            <person name="Ahrendt S.R."/>
            <person name="Lipzen A."/>
            <person name="Sullivan W."/>
            <person name="Andreopoulos W.B."/>
            <person name="Clum A."/>
            <person name="Lindquist E."/>
            <person name="Daum C."/>
            <person name="Ramamoorthy G.K."/>
            <person name="Gryganskyi A."/>
            <person name="Culley D."/>
            <person name="Magnuson J.K."/>
            <person name="James T.Y."/>
            <person name="O'Malley M.A."/>
            <person name="Stajich J.E."/>
            <person name="Spatafora J.W."/>
            <person name="Visel A."/>
            <person name="Grigoriev I.V."/>
        </authorList>
    </citation>
    <scope>NUCLEOTIDE SEQUENCE [LARGE SCALE GENOMIC DNA]</scope>
    <source>
        <strain evidence="4 5">NRRL 3301</strain>
    </source>
</reference>
<dbReference type="FunFam" id="3.90.190.10:FF:000157">
    <property type="entry name" value="Protein-tyrosine phosphatase"/>
    <property type="match status" value="1"/>
</dbReference>
<dbReference type="Proteomes" id="UP000242146">
    <property type="component" value="Unassembled WGS sequence"/>
</dbReference>
<sequence>MSSLVTTSPSLDSTPPSTPPPELPTQAVLGVLRTTSPLPPLHPLPSRPVNPKTSISHPINISWLLPNEYLPLLAMGALPDHLDVLDLTNPNAESEQILTEQMQQALAHSPIRTFGNLTMSSCPGKKVRLNGPVRGRAAINRDLDLDFARMRSFGITTIVCCLEDFELDYLGASWSKYSSTAKQLGMQVLRLPMTEGSCPDTLEQVEAAVQMTNDKIRLGENVLTHCRGGVGRAGLFACCWLIHNQYCHTAERAIQFVRLRRSPKAIETVRQAEFVIRFAMYIAEKRRTSPVSRWSLDHPPHFATMTNLPRNILDLDHSDATLSVPSIEFIVKLEQFIRDSSLSPNGSHPYT</sequence>
<dbReference type="Gene3D" id="3.90.190.10">
    <property type="entry name" value="Protein tyrosine phosphatase superfamily"/>
    <property type="match status" value="1"/>
</dbReference>
<dbReference type="InterPro" id="IPR000387">
    <property type="entry name" value="Tyr_Pase_dom"/>
</dbReference>
<feature type="region of interest" description="Disordered" evidence="2">
    <location>
        <begin position="1"/>
        <end position="24"/>
    </location>
</feature>
<dbReference type="OrthoDB" id="266663at2759"/>